<evidence type="ECO:0000259" key="2">
    <source>
        <dbReference type="Pfam" id="PF01609"/>
    </source>
</evidence>
<dbReference type="GO" id="GO:0004803">
    <property type="term" value="F:transposase activity"/>
    <property type="evidence" value="ECO:0007669"/>
    <property type="project" value="InterPro"/>
</dbReference>
<dbReference type="InterPro" id="IPR008490">
    <property type="entry name" value="Transposase_InsH_N"/>
</dbReference>
<gene>
    <name evidence="4" type="ORF">HLASA_1005</name>
</gene>
<dbReference type="InterPro" id="IPR012337">
    <property type="entry name" value="RNaseH-like_sf"/>
</dbReference>
<dbReference type="GeneID" id="26010360"/>
<feature type="region of interest" description="Disordered" evidence="1">
    <location>
        <begin position="141"/>
        <end position="169"/>
    </location>
</feature>
<feature type="domain" description="Transposase IS4-like" evidence="2">
    <location>
        <begin position="278"/>
        <end position="496"/>
    </location>
</feature>
<dbReference type="Proteomes" id="UP000060390">
    <property type="component" value="Chromosome"/>
</dbReference>
<dbReference type="Pfam" id="PF01609">
    <property type="entry name" value="DDE_Tnp_1"/>
    <property type="match status" value="1"/>
</dbReference>
<dbReference type="EMBL" id="CP011564">
    <property type="protein sequence ID" value="ALG81901.1"/>
    <property type="molecule type" value="Genomic_DNA"/>
</dbReference>
<dbReference type="RefSeq" id="WP_054519644.1">
    <property type="nucleotide sequence ID" value="NZ_CP011564.1"/>
</dbReference>
<name>A0A0N9N933_9EURY</name>
<reference evidence="4 5" key="2">
    <citation type="journal article" date="2016" name="Stand. Genomic Sci.">
        <title>Complete genome sequence of 'Halanaeroarchaeum sulfurireducens' M27-SA2, a sulfur-reducing and acetate-oxidizing haloarchaeon from the deep-sea hypersaline anoxic lake Medee.</title>
        <authorList>
            <person name="Messina E."/>
            <person name="Sorokin D.Y."/>
            <person name="Kublanov I.V."/>
            <person name="Toshchakov S."/>
            <person name="Lopatina A."/>
            <person name="Arcadi E."/>
            <person name="Smedile F."/>
            <person name="La Spada G."/>
            <person name="La Cono V."/>
            <person name="Yakimov M.M."/>
        </authorList>
    </citation>
    <scope>NUCLEOTIDE SEQUENCE [LARGE SCALE GENOMIC DNA]</scope>
    <source>
        <strain evidence="4 5">M27-SA2</strain>
    </source>
</reference>
<feature type="domain" description="Transposase InsH N-terminal" evidence="3">
    <location>
        <begin position="35"/>
        <end position="111"/>
    </location>
</feature>
<evidence type="ECO:0000259" key="3">
    <source>
        <dbReference type="Pfam" id="PF05598"/>
    </source>
</evidence>
<evidence type="ECO:0000313" key="5">
    <source>
        <dbReference type="Proteomes" id="UP000060390"/>
    </source>
</evidence>
<reference evidence="5" key="1">
    <citation type="submission" date="2015-05" db="EMBL/GenBank/DDBJ databases">
        <title>Complete genome sequence of Halanaeroarchaeum sulfurireducens type strain M27-SA2, a sulfate-reducer haloarchaeon from marine anoxic lake Medee.</title>
        <authorList>
            <person name="Messina E."/>
            <person name="Kublanov I.V."/>
            <person name="Toshchakov S."/>
            <person name="Arcadi E."/>
            <person name="La Spada G."/>
            <person name="La Cono V."/>
            <person name="Yakimov M.M."/>
        </authorList>
    </citation>
    <scope>NUCLEOTIDE SEQUENCE [LARGE SCALE GENOMIC DNA]</scope>
    <source>
        <strain evidence="5">M27-SA2</strain>
    </source>
</reference>
<accession>A0A0N9N933</accession>
<evidence type="ECO:0000256" key="1">
    <source>
        <dbReference type="SAM" id="MobiDB-lite"/>
    </source>
</evidence>
<dbReference type="SUPFAM" id="SSF53098">
    <property type="entry name" value="Ribonuclease H-like"/>
    <property type="match status" value="1"/>
</dbReference>
<dbReference type="AlphaFoldDB" id="A0A0N9N933"/>
<dbReference type="GO" id="GO:0006313">
    <property type="term" value="P:DNA transposition"/>
    <property type="evidence" value="ECO:0007669"/>
    <property type="project" value="InterPro"/>
</dbReference>
<feature type="compositionally biased region" description="Basic residues" evidence="1">
    <location>
        <begin position="158"/>
        <end position="167"/>
    </location>
</feature>
<proteinExistence type="predicted"/>
<protein>
    <submittedName>
        <fullName evidence="4">Transposase IS4 family protein</fullName>
    </submittedName>
</protein>
<dbReference type="InterPro" id="IPR002559">
    <property type="entry name" value="Transposase_11"/>
</dbReference>
<sequence length="539" mass="61144">MNDASSTTLPGLDARQQVAALLDEADESDIDTVRIATSIDVSPIVREGIDGGDRSPFSAESMVRAHLYRHLRGLDFIQDLSDGLQDTPSTARKLGFDPAQIPDRSVLSRWWNEYFISEARDTIESAAEEIVEYIHDQALPLDTAAYEPDPPSGESSRTKKRRKKQKRKEVLQNTRDWLYSGIELHREGPTRYSDNDYLDLLAHLGLENSFANNGAEGFKDEVADIVEEDDPSVPTGDSLIHHLRKFDPDELFTLFDELNDRLFQVAKEHGLFDKPVDLAIDENAVPFYGDRNLPMVTNIKPKAGTSYGYKFATICIVGDHGRRFTLGVVPVTNREEMRASVLDLIERAEEHVTVKQVYMDRGYYDTQLVVDLQRAGYPFIIRAQITKKSKELWENRPEDKDVNFELGSSMERKTKPYAKTKVNRIVAAGISEDDSHIAFITNRAITQESAEQIVEDYRDRWGSETSFRVAGDFRAKTTSKSYAVRVFYYLFSMLLYNVYILTNAVVRQALGIPPSDTPPITAKDVLRELRRFFTPPPSP</sequence>
<dbReference type="STRING" id="1604004.HLASA_1005"/>
<organism evidence="4 5">
    <name type="scientific">Halanaeroarchaeum sulfurireducens</name>
    <dbReference type="NCBI Taxonomy" id="1604004"/>
    <lineage>
        <taxon>Archaea</taxon>
        <taxon>Methanobacteriati</taxon>
        <taxon>Methanobacteriota</taxon>
        <taxon>Stenosarchaea group</taxon>
        <taxon>Halobacteria</taxon>
        <taxon>Halobacteriales</taxon>
        <taxon>Halobacteriaceae</taxon>
        <taxon>Halanaeroarchaeum</taxon>
    </lineage>
</organism>
<dbReference type="KEGG" id="hsf:HLASA_1005"/>
<dbReference type="GO" id="GO:0003677">
    <property type="term" value="F:DNA binding"/>
    <property type="evidence" value="ECO:0007669"/>
    <property type="project" value="InterPro"/>
</dbReference>
<evidence type="ECO:0000313" key="4">
    <source>
        <dbReference type="EMBL" id="ALG81901.1"/>
    </source>
</evidence>
<dbReference type="Pfam" id="PF05598">
    <property type="entry name" value="DUF772"/>
    <property type="match status" value="1"/>
</dbReference>